<dbReference type="Proteomes" id="UP001500742">
    <property type="component" value="Unassembled WGS sequence"/>
</dbReference>
<name>A0ABP7PKF3_9SPHI</name>
<organism evidence="1 2">
    <name type="scientific">Mucilaginibacter dorajii</name>
    <dbReference type="NCBI Taxonomy" id="692994"/>
    <lineage>
        <taxon>Bacteria</taxon>
        <taxon>Pseudomonadati</taxon>
        <taxon>Bacteroidota</taxon>
        <taxon>Sphingobacteriia</taxon>
        <taxon>Sphingobacteriales</taxon>
        <taxon>Sphingobacteriaceae</taxon>
        <taxon>Mucilaginibacter</taxon>
    </lineage>
</organism>
<sequence>MNTNKNRLLVNKSSQQRCFFALKAFALQNGQNLGWDYFALALLCPAAKTPYALPTHNPALFCPFSPEAVLLALLGRRNHYGDMKLNSVNPVILKIPVQTKTLLILIQTNAIGIGADTGQ</sequence>
<accession>A0ABP7PKF3</accession>
<keyword evidence="2" id="KW-1185">Reference proteome</keyword>
<proteinExistence type="predicted"/>
<gene>
    <name evidence="1" type="ORF">GCM10022210_14770</name>
</gene>
<protein>
    <submittedName>
        <fullName evidence="1">Uncharacterized protein</fullName>
    </submittedName>
</protein>
<dbReference type="EMBL" id="BAAAZC010000009">
    <property type="protein sequence ID" value="GAA3967149.1"/>
    <property type="molecule type" value="Genomic_DNA"/>
</dbReference>
<evidence type="ECO:0000313" key="1">
    <source>
        <dbReference type="EMBL" id="GAA3967149.1"/>
    </source>
</evidence>
<dbReference type="RefSeq" id="WP_259089043.1">
    <property type="nucleotide sequence ID" value="NZ_BAAAZC010000009.1"/>
</dbReference>
<evidence type="ECO:0000313" key="2">
    <source>
        <dbReference type="Proteomes" id="UP001500742"/>
    </source>
</evidence>
<comment type="caution">
    <text evidence="1">The sequence shown here is derived from an EMBL/GenBank/DDBJ whole genome shotgun (WGS) entry which is preliminary data.</text>
</comment>
<reference evidence="2" key="1">
    <citation type="journal article" date="2019" name="Int. J. Syst. Evol. Microbiol.">
        <title>The Global Catalogue of Microorganisms (GCM) 10K type strain sequencing project: providing services to taxonomists for standard genome sequencing and annotation.</title>
        <authorList>
            <consortium name="The Broad Institute Genomics Platform"/>
            <consortium name="The Broad Institute Genome Sequencing Center for Infectious Disease"/>
            <person name="Wu L."/>
            <person name="Ma J."/>
        </authorList>
    </citation>
    <scope>NUCLEOTIDE SEQUENCE [LARGE SCALE GENOMIC DNA]</scope>
    <source>
        <strain evidence="2">JCM 16601</strain>
    </source>
</reference>